<evidence type="ECO:0000256" key="2">
    <source>
        <dbReference type="ARBA" id="ARBA00022729"/>
    </source>
</evidence>
<dbReference type="InterPro" id="IPR021884">
    <property type="entry name" value="Ice-bd_prot"/>
</dbReference>
<accession>A0A2W7SZD1</accession>
<dbReference type="PROSITE" id="PS51208">
    <property type="entry name" value="AUTOTRANSPORTER"/>
    <property type="match status" value="1"/>
</dbReference>
<reference evidence="5 6" key="1">
    <citation type="submission" date="2018-06" db="EMBL/GenBank/DDBJ databases">
        <title>Genomic Encyclopedia of Archaeal and Bacterial Type Strains, Phase II (KMG-II): from individual species to whole genera.</title>
        <authorList>
            <person name="Goeker M."/>
        </authorList>
    </citation>
    <scope>NUCLEOTIDE SEQUENCE [LARGE SCALE GENOMIC DNA]</scope>
    <source>
        <strain evidence="5 6">DSM 18774</strain>
    </source>
</reference>
<sequence length="644" mass="65986">MSQRLRLSLRAAVAALPLGCTLAGASAAQDLISFAVVSGATITNTGPTTITGNIALSPGTSFTGNTEVTLSGPGNAIYLTDAVAGRIKNDLATLYNVLAARPTSAMGDLTGQALGNRTLVAGVYNYATSANLAGGETLTLDGGGDPDALFIINIGTTLTAGSASRIVLTNEAQGGNVFFRVGTSATINTTAALVGQILALDSITMNTSATVNCGAVLARNGAVTLDTNTIEVCTLAAAEFDPTPEEGAFSDNESAVAGALSDYVADGGELPTSFAILAATQSGDELAATLSQLSGEVATGVAPTVMQSMDDFLDTVLRSTRQPFAPAVPSDPGVPVGWVPEKINAAYSSKYDREAPAAAPAFAYAAAEPRNWDMWLSGYGSRNVIDGDASMGSGELTSNNRGVAAGLVYSPGDGASFGLSLSSAKSDFDIADGAGSGESDSLFLALSARKAMDAFYVEGALAFGRSDISTDRTVTVAGEDRFTGEATADSVAAHVEAGYRIGRFTPFAGLRAQSIKTPAYSETLRSGADTFGLRYEAETRRSLRSELGVAFEWPAGASNRPTLGLRAAWAHEFEEGDASDRSFLTIPDVSFPVSGATRDRDALLLSASVGMAAGNGVYIDGTVNGEYSGNSSDLSGSLRIGYQW</sequence>
<protein>
    <submittedName>
        <fullName evidence="5">Uncharacterized protein with beta-barrel porin domain</fullName>
    </submittedName>
</protein>
<gene>
    <name evidence="5" type="ORF">LX76_01241</name>
</gene>
<name>A0A2W7SZD1_9RHOB</name>
<dbReference type="AlphaFoldDB" id="A0A2W7SZD1"/>
<keyword evidence="2 3" id="KW-0732">Signal</keyword>
<dbReference type="EMBL" id="QKZS01000003">
    <property type="protein sequence ID" value="PZX56212.1"/>
    <property type="molecule type" value="Genomic_DNA"/>
</dbReference>
<dbReference type="RefSeq" id="WP_111467290.1">
    <property type="nucleotide sequence ID" value="NZ_QKZS01000003.1"/>
</dbReference>
<dbReference type="SMART" id="SM00869">
    <property type="entry name" value="Autotransporter"/>
    <property type="match status" value="1"/>
</dbReference>
<comment type="caution">
    <text evidence="5">The sequence shown here is derived from an EMBL/GenBank/DDBJ whole genome shotgun (WGS) entry which is preliminary data.</text>
</comment>
<organism evidence="5 6">
    <name type="scientific">Cereibacter changlensis</name>
    <dbReference type="NCBI Taxonomy" id="402884"/>
    <lineage>
        <taxon>Bacteria</taxon>
        <taxon>Pseudomonadati</taxon>
        <taxon>Pseudomonadota</taxon>
        <taxon>Alphaproteobacteria</taxon>
        <taxon>Rhodobacterales</taxon>
        <taxon>Paracoccaceae</taxon>
        <taxon>Cereibacter</taxon>
    </lineage>
</organism>
<proteinExistence type="inferred from homology"/>
<dbReference type="InterPro" id="IPR005546">
    <property type="entry name" value="Autotransporte_beta"/>
</dbReference>
<comment type="similarity">
    <text evidence="1">Belongs to the ice-binding protein family.</text>
</comment>
<feature type="chain" id="PRO_5015953351" evidence="3">
    <location>
        <begin position="28"/>
        <end position="644"/>
    </location>
</feature>
<evidence type="ECO:0000256" key="3">
    <source>
        <dbReference type="SAM" id="SignalP"/>
    </source>
</evidence>
<feature type="domain" description="Autotransporter" evidence="4">
    <location>
        <begin position="367"/>
        <end position="644"/>
    </location>
</feature>
<evidence type="ECO:0000256" key="1">
    <source>
        <dbReference type="ARBA" id="ARBA00005445"/>
    </source>
</evidence>
<dbReference type="Pfam" id="PF03797">
    <property type="entry name" value="Autotransporter"/>
    <property type="match status" value="1"/>
</dbReference>
<evidence type="ECO:0000313" key="6">
    <source>
        <dbReference type="Proteomes" id="UP000249538"/>
    </source>
</evidence>
<evidence type="ECO:0000259" key="4">
    <source>
        <dbReference type="PROSITE" id="PS51208"/>
    </source>
</evidence>
<evidence type="ECO:0000313" key="5">
    <source>
        <dbReference type="EMBL" id="PZX56212.1"/>
    </source>
</evidence>
<dbReference type="InterPro" id="IPR036709">
    <property type="entry name" value="Autotransporte_beta_dom_sf"/>
</dbReference>
<dbReference type="SUPFAM" id="SSF103515">
    <property type="entry name" value="Autotransporter"/>
    <property type="match status" value="1"/>
</dbReference>
<feature type="signal peptide" evidence="3">
    <location>
        <begin position="1"/>
        <end position="27"/>
    </location>
</feature>
<dbReference type="Pfam" id="PF11999">
    <property type="entry name" value="Ice_binding"/>
    <property type="match status" value="1"/>
</dbReference>
<dbReference type="Proteomes" id="UP000249538">
    <property type="component" value="Unassembled WGS sequence"/>
</dbReference>
<dbReference type="Gene3D" id="2.40.128.130">
    <property type="entry name" value="Autotransporter beta-domain"/>
    <property type="match status" value="1"/>
</dbReference>